<dbReference type="Gene3D" id="1.10.10.60">
    <property type="entry name" value="Homeodomain-like"/>
    <property type="match status" value="2"/>
</dbReference>
<organism evidence="8 9">
    <name type="scientific">Fictibacillus halophilus</name>
    <dbReference type="NCBI Taxonomy" id="1610490"/>
    <lineage>
        <taxon>Bacteria</taxon>
        <taxon>Bacillati</taxon>
        <taxon>Bacillota</taxon>
        <taxon>Bacilli</taxon>
        <taxon>Bacillales</taxon>
        <taxon>Fictibacillaceae</taxon>
        <taxon>Fictibacillus</taxon>
    </lineage>
</organism>
<dbReference type="Pfam" id="PF02805">
    <property type="entry name" value="Ada_Zn_binding"/>
    <property type="match status" value="1"/>
</dbReference>
<feature type="domain" description="HTH araC/xylS-type" evidence="7">
    <location>
        <begin position="85"/>
        <end position="183"/>
    </location>
</feature>
<reference evidence="8 9" key="1">
    <citation type="submission" date="2024-06" db="EMBL/GenBank/DDBJ databases">
        <title>Genomic Encyclopedia of Type Strains, Phase IV (KMG-IV): sequencing the most valuable type-strain genomes for metagenomic binning, comparative biology and taxonomic classification.</title>
        <authorList>
            <person name="Goeker M."/>
        </authorList>
    </citation>
    <scope>NUCLEOTIDE SEQUENCE [LARGE SCALE GENOMIC DNA]</scope>
    <source>
        <strain evidence="8 9">DSM 100124</strain>
    </source>
</reference>
<dbReference type="Gene3D" id="3.40.10.10">
    <property type="entry name" value="DNA Methylphosphotriester Repair Domain"/>
    <property type="match status" value="1"/>
</dbReference>
<dbReference type="InterPro" id="IPR016220">
    <property type="entry name" value="Me-P-triester_DNA_alkyl-Trfase"/>
</dbReference>
<evidence type="ECO:0000313" key="9">
    <source>
        <dbReference type="Proteomes" id="UP001549097"/>
    </source>
</evidence>
<keyword evidence="2 8" id="KW-0489">Methyltransferase</keyword>
<sequence length="191" mass="22436">MGTIQMSFDEMWDKIMECNRSYDGLFYTAVKTTKIYCRPSCRSRKPKKQNVAFYDSIAQCEKAGYRACKRCQPEIEHCPQINLIRKATSYLVNNHQKRILLQDVAEHSGVSPFYLERLFKEEMNVTPREYVENIRIDKAAYLLRNTSKTSLEICYESGFRSPSNFYKTFRTYKDCSPSDYRKSKEAKGNES</sequence>
<comment type="cofactor">
    <cofactor evidence="1">
        <name>Zn(2+)</name>
        <dbReference type="ChEBI" id="CHEBI:29105"/>
    </cofactor>
</comment>
<dbReference type="EMBL" id="JBEPMP010000001">
    <property type="protein sequence ID" value="MET3729495.1"/>
    <property type="molecule type" value="Genomic_DNA"/>
</dbReference>
<protein>
    <submittedName>
        <fullName evidence="8">AraC family transcriptional regulator of adaptative response / methylphosphotriester-DNA alkyltransferase methyltransferase</fullName>
        <ecNumber evidence="8">2.1.1.-</ecNumber>
    </submittedName>
</protein>
<dbReference type="SUPFAM" id="SSF57884">
    <property type="entry name" value="Ada DNA repair protein, N-terminal domain (N-Ada 10)"/>
    <property type="match status" value="1"/>
</dbReference>
<evidence type="ECO:0000259" key="7">
    <source>
        <dbReference type="PROSITE" id="PS01124"/>
    </source>
</evidence>
<dbReference type="PANTHER" id="PTHR43280">
    <property type="entry name" value="ARAC-FAMILY TRANSCRIPTIONAL REGULATOR"/>
    <property type="match status" value="1"/>
</dbReference>
<keyword evidence="9" id="KW-1185">Reference proteome</keyword>
<dbReference type="PIRSF" id="PIRSF000408">
    <property type="entry name" value="Alkyltransferas_AdaA"/>
    <property type="match status" value="1"/>
</dbReference>
<keyword evidence="3" id="KW-0805">Transcription regulation</keyword>
<dbReference type="PANTHER" id="PTHR43280:SF2">
    <property type="entry name" value="HTH-TYPE TRANSCRIPTIONAL REGULATOR EXSA"/>
    <property type="match status" value="1"/>
</dbReference>
<dbReference type="InterPro" id="IPR018060">
    <property type="entry name" value="HTH_AraC"/>
</dbReference>
<dbReference type="GO" id="GO:0032259">
    <property type="term" value="P:methylation"/>
    <property type="evidence" value="ECO:0007669"/>
    <property type="project" value="UniProtKB-KW"/>
</dbReference>
<evidence type="ECO:0000256" key="4">
    <source>
        <dbReference type="ARBA" id="ARBA00023125"/>
    </source>
</evidence>
<evidence type="ECO:0000256" key="5">
    <source>
        <dbReference type="ARBA" id="ARBA00023159"/>
    </source>
</evidence>
<dbReference type="SMART" id="SM00342">
    <property type="entry name" value="HTH_ARAC"/>
    <property type="match status" value="1"/>
</dbReference>
<keyword evidence="5" id="KW-0010">Activator</keyword>
<evidence type="ECO:0000256" key="1">
    <source>
        <dbReference type="ARBA" id="ARBA00001947"/>
    </source>
</evidence>
<evidence type="ECO:0000313" key="8">
    <source>
        <dbReference type="EMBL" id="MET3729495.1"/>
    </source>
</evidence>
<name>A0ABV2LLP5_9BACL</name>
<accession>A0ABV2LLP5</accession>
<keyword evidence="4" id="KW-0238">DNA-binding</keyword>
<evidence type="ECO:0000256" key="3">
    <source>
        <dbReference type="ARBA" id="ARBA00023015"/>
    </source>
</evidence>
<keyword evidence="8" id="KW-0808">Transferase</keyword>
<dbReference type="InterPro" id="IPR009057">
    <property type="entry name" value="Homeodomain-like_sf"/>
</dbReference>
<dbReference type="InterPro" id="IPR035451">
    <property type="entry name" value="Ada-like_dom_sf"/>
</dbReference>
<dbReference type="InterPro" id="IPR004026">
    <property type="entry name" value="Ada_DNA_repair_Zn-bd"/>
</dbReference>
<gene>
    <name evidence="8" type="ORF">ABID52_003076</name>
</gene>
<proteinExistence type="predicted"/>
<dbReference type="SUPFAM" id="SSF46689">
    <property type="entry name" value="Homeodomain-like"/>
    <property type="match status" value="2"/>
</dbReference>
<dbReference type="Proteomes" id="UP001549097">
    <property type="component" value="Unassembled WGS sequence"/>
</dbReference>
<evidence type="ECO:0000256" key="6">
    <source>
        <dbReference type="ARBA" id="ARBA00023163"/>
    </source>
</evidence>
<dbReference type="GO" id="GO:0008168">
    <property type="term" value="F:methyltransferase activity"/>
    <property type="evidence" value="ECO:0007669"/>
    <property type="project" value="UniProtKB-KW"/>
</dbReference>
<dbReference type="PROSITE" id="PS01124">
    <property type="entry name" value="HTH_ARAC_FAMILY_2"/>
    <property type="match status" value="1"/>
</dbReference>
<dbReference type="EC" id="2.1.1.-" evidence="8"/>
<dbReference type="Pfam" id="PF12833">
    <property type="entry name" value="HTH_18"/>
    <property type="match status" value="1"/>
</dbReference>
<keyword evidence="6" id="KW-0804">Transcription</keyword>
<evidence type="ECO:0000256" key="2">
    <source>
        <dbReference type="ARBA" id="ARBA00022603"/>
    </source>
</evidence>
<comment type="caution">
    <text evidence="8">The sequence shown here is derived from an EMBL/GenBank/DDBJ whole genome shotgun (WGS) entry which is preliminary data.</text>
</comment>